<dbReference type="SUPFAM" id="SSF52266">
    <property type="entry name" value="SGNH hydrolase"/>
    <property type="match status" value="1"/>
</dbReference>
<dbReference type="EMBL" id="AP025028">
    <property type="protein sequence ID" value="BDA77158.1"/>
    <property type="molecule type" value="Genomic_DNA"/>
</dbReference>
<dbReference type="Gene3D" id="3.40.50.1110">
    <property type="entry name" value="SGNH hydrolase"/>
    <property type="match status" value="1"/>
</dbReference>
<proteinExistence type="predicted"/>
<accession>A0ABM7UF81</accession>
<evidence type="ECO:0000313" key="2">
    <source>
        <dbReference type="Proteomes" id="UP000245263"/>
    </source>
</evidence>
<dbReference type="InterPro" id="IPR036514">
    <property type="entry name" value="SGNH_hydro_sf"/>
</dbReference>
<reference evidence="1 2" key="1">
    <citation type="submission" date="2021-08" db="EMBL/GenBank/DDBJ databases">
        <title>Complete genome sequence of Leptospira kobayashii strain E30.</title>
        <authorList>
            <person name="Nakao R."/>
            <person name="Nakamura S."/>
            <person name="Masuzawa T."/>
            <person name="Koizumi N."/>
        </authorList>
    </citation>
    <scope>NUCLEOTIDE SEQUENCE [LARGE SCALE GENOMIC DNA]</scope>
    <source>
        <strain evidence="1 2">E30</strain>
    </source>
</reference>
<organism evidence="1 2">
    <name type="scientific">Leptospira kobayashii</name>
    <dbReference type="NCBI Taxonomy" id="1917830"/>
    <lineage>
        <taxon>Bacteria</taxon>
        <taxon>Pseudomonadati</taxon>
        <taxon>Spirochaetota</taxon>
        <taxon>Spirochaetia</taxon>
        <taxon>Leptospirales</taxon>
        <taxon>Leptospiraceae</taxon>
        <taxon>Leptospira</taxon>
    </lineage>
</organism>
<evidence type="ECO:0008006" key="3">
    <source>
        <dbReference type="Google" id="ProtNLM"/>
    </source>
</evidence>
<sequence>MGLIEGVLSLFDPEAVFVKSFDDSLLFSLYPGKTGRVVSEEYNVEVATNENGGRQILSPENKYSTLLLGDSFAEGWGVKQEEVFSEVANQVLSKENKIRNLGVHGSCPALFEIHLRSYVPKFQPREVWIQIFDNDLDDNEKLEVFMEETNGIWKAKKPLAAKFLSTPVYNFVKESSLFRLLKRLWKTGRGQVEPLLYYKPGREPDRKILGHAESLEKFGRLKPIGDEIESKYNGQFSFYKRANDPIWQKRLEKQKEHLANINEYLKTNHIKLNLIYIPAKEFFAEKGILGNINNRNLKQYELQNPHFNLLKGFCEKNQLKCLYTTELFWDKNPESLYFPFDAHWNAEGHRWFGQILGEEIQKSAGKPKSI</sequence>
<protein>
    <recommendedName>
        <fullName evidence="3">SGNH/GDSL hydrolase family protein</fullName>
    </recommendedName>
</protein>
<gene>
    <name evidence="1" type="ORF">LPTSP3_g00880</name>
</gene>
<dbReference type="Proteomes" id="UP000245263">
    <property type="component" value="Chromosome 1"/>
</dbReference>
<evidence type="ECO:0000313" key="1">
    <source>
        <dbReference type="EMBL" id="BDA77158.1"/>
    </source>
</evidence>
<name>A0ABM7UF81_9LEPT</name>
<keyword evidence="2" id="KW-1185">Reference proteome</keyword>